<sequence length="66" mass="7277">MELQPGEIKVTGVSAAPFLYHGMKLHSNERDIGAWSLEQLLMLTESLQNGGIHIDVASKVLCDRNN</sequence>
<accession>A0AAD7RKB7</accession>
<gene>
    <name evidence="1" type="ORF">AAFF_G00178600</name>
</gene>
<comment type="caution">
    <text evidence="1">The sequence shown here is derived from an EMBL/GenBank/DDBJ whole genome shotgun (WGS) entry which is preliminary data.</text>
</comment>
<name>A0AAD7RKB7_9TELE</name>
<protein>
    <submittedName>
        <fullName evidence="1">Uncharacterized protein</fullName>
    </submittedName>
</protein>
<keyword evidence="2" id="KW-1185">Reference proteome</keyword>
<evidence type="ECO:0000313" key="1">
    <source>
        <dbReference type="EMBL" id="KAJ8385898.1"/>
    </source>
</evidence>
<reference evidence="1" key="1">
    <citation type="journal article" date="2023" name="Science">
        <title>Genome structures resolve the early diversification of teleost fishes.</title>
        <authorList>
            <person name="Parey E."/>
            <person name="Louis A."/>
            <person name="Montfort J."/>
            <person name="Bouchez O."/>
            <person name="Roques C."/>
            <person name="Iampietro C."/>
            <person name="Lluch J."/>
            <person name="Castinel A."/>
            <person name="Donnadieu C."/>
            <person name="Desvignes T."/>
            <person name="Floi Bucao C."/>
            <person name="Jouanno E."/>
            <person name="Wen M."/>
            <person name="Mejri S."/>
            <person name="Dirks R."/>
            <person name="Jansen H."/>
            <person name="Henkel C."/>
            <person name="Chen W.J."/>
            <person name="Zahm M."/>
            <person name="Cabau C."/>
            <person name="Klopp C."/>
            <person name="Thompson A.W."/>
            <person name="Robinson-Rechavi M."/>
            <person name="Braasch I."/>
            <person name="Lecointre G."/>
            <person name="Bobe J."/>
            <person name="Postlethwait J.H."/>
            <person name="Berthelot C."/>
            <person name="Roest Crollius H."/>
            <person name="Guiguen Y."/>
        </authorList>
    </citation>
    <scope>NUCLEOTIDE SEQUENCE</scope>
    <source>
        <strain evidence="1">NC1722</strain>
    </source>
</reference>
<dbReference type="AlphaFoldDB" id="A0AAD7RKB7"/>
<dbReference type="Proteomes" id="UP001221898">
    <property type="component" value="Unassembled WGS sequence"/>
</dbReference>
<evidence type="ECO:0000313" key="2">
    <source>
        <dbReference type="Proteomes" id="UP001221898"/>
    </source>
</evidence>
<dbReference type="EMBL" id="JAINUG010000238">
    <property type="protein sequence ID" value="KAJ8385898.1"/>
    <property type="molecule type" value="Genomic_DNA"/>
</dbReference>
<proteinExistence type="predicted"/>
<organism evidence="1 2">
    <name type="scientific">Aldrovandia affinis</name>
    <dbReference type="NCBI Taxonomy" id="143900"/>
    <lineage>
        <taxon>Eukaryota</taxon>
        <taxon>Metazoa</taxon>
        <taxon>Chordata</taxon>
        <taxon>Craniata</taxon>
        <taxon>Vertebrata</taxon>
        <taxon>Euteleostomi</taxon>
        <taxon>Actinopterygii</taxon>
        <taxon>Neopterygii</taxon>
        <taxon>Teleostei</taxon>
        <taxon>Notacanthiformes</taxon>
        <taxon>Halosauridae</taxon>
        <taxon>Aldrovandia</taxon>
    </lineage>
</organism>